<evidence type="ECO:0000313" key="1">
    <source>
        <dbReference type="EMBL" id="NNU16804.1"/>
    </source>
</evidence>
<name>A0A7Y3RML6_9PROT</name>
<comment type="caution">
    <text evidence="1">The sequence shown here is derived from an EMBL/GenBank/DDBJ whole genome shotgun (WGS) entry which is preliminary data.</text>
</comment>
<dbReference type="AlphaFoldDB" id="A0A7Y3RML6"/>
<evidence type="ECO:0000313" key="2">
    <source>
        <dbReference type="Proteomes" id="UP000536835"/>
    </source>
</evidence>
<organism evidence="1 2">
    <name type="scientific">Parvularcula mediterranea</name>
    <dbReference type="NCBI Taxonomy" id="2732508"/>
    <lineage>
        <taxon>Bacteria</taxon>
        <taxon>Pseudomonadati</taxon>
        <taxon>Pseudomonadota</taxon>
        <taxon>Alphaproteobacteria</taxon>
        <taxon>Parvularculales</taxon>
        <taxon>Parvularculaceae</taxon>
        <taxon>Parvularcula</taxon>
    </lineage>
</organism>
<reference evidence="1 2" key="1">
    <citation type="submission" date="2020-05" db="EMBL/GenBank/DDBJ databases">
        <title>Parvularcula mediterraneae sp. nov., isolated from polypropylene straw from shallow seawater of the seashore of Laganas in Zakynthos island, Greece.</title>
        <authorList>
            <person name="Szabo I."/>
            <person name="Al-Omari J."/>
            <person name="Rado J."/>
            <person name="Szerdahelyi G.S."/>
        </authorList>
    </citation>
    <scope>NUCLEOTIDE SEQUENCE [LARGE SCALE GENOMIC DNA]</scope>
    <source>
        <strain evidence="1 2">ZS-1/3</strain>
    </source>
</reference>
<protein>
    <submittedName>
        <fullName evidence="1">Uncharacterized protein</fullName>
    </submittedName>
</protein>
<proteinExistence type="predicted"/>
<dbReference type="RefSeq" id="WP_173199610.1">
    <property type="nucleotide sequence ID" value="NZ_JABFCX010000003.1"/>
</dbReference>
<accession>A0A7Y3RML6</accession>
<sequence>MPIIKLMAVAMLVATTAGSVGSETHYIRAEATWAQLSSDQREMIDLVAADIWSTEREGGKRVLYRDLNERLKTDLRLQAMDRLGFEHRPVRGVEV</sequence>
<keyword evidence="2" id="KW-1185">Reference proteome</keyword>
<dbReference type="EMBL" id="JABFCX010000003">
    <property type="protein sequence ID" value="NNU16804.1"/>
    <property type="molecule type" value="Genomic_DNA"/>
</dbReference>
<dbReference type="Proteomes" id="UP000536835">
    <property type="component" value="Unassembled WGS sequence"/>
</dbReference>
<gene>
    <name evidence="1" type="ORF">HK107_10790</name>
</gene>